<sequence>MRSSNVMLPLTWLLLGLFLQIDGYKIGILVPDISGSQVTFNQRIGNTLAEAGHTVTLVRLQMLDTKSNGIKLAKNVSEWVLDVKSDNIDFEFMKNSQSAMAFTDSSAWEFLWDKEKQKMFSIMSQAFADSCEKILENTKLMQDLKDAKFDVVFSHMYDLCPLGLQKAINAPTWIWLNSGALMDYVAYYQGLRLQPSYAGPLLLDAGDKLTFAQRVKSEIGHFITPIFVRYLMDNRQTALFRKAYGEDFPRLTDIAKECPLVMVNSNELYDLPRPTLHKIVNIGGIGMKPAKAKPLPKEYADKVEKAQHVVVFSFGSVANATRMPDTWKQAFRTAFLKYSNVQFFIRFEGKDYDGIPNVHTSKWLPQVDLLQHPKTIAFISHGGYNSLQESLVNGVPLVAIPLFGDQFRNGRIAERHGVGIVIPKGEFSSENLVSALSQVITDKSYAENAHRLRDMVFDKPVPVETLLVRWTEFLAKHKTLDNLKPASVHLDFVTLYNFDVYLFLAIIVYLVFYILFVVIRGVYRLVRLIVELVRGEPDSVNGVNAGHVKRD</sequence>
<dbReference type="AlphaFoldDB" id="A0A7E4V197"/>
<dbReference type="GO" id="GO:0015020">
    <property type="term" value="F:glucuronosyltransferase activity"/>
    <property type="evidence" value="ECO:0007669"/>
    <property type="project" value="UniProtKB-EC"/>
</dbReference>
<evidence type="ECO:0000256" key="6">
    <source>
        <dbReference type="RuleBase" id="RU003718"/>
    </source>
</evidence>
<keyword evidence="3 6" id="KW-0328">Glycosyltransferase</keyword>
<evidence type="ECO:0000256" key="7">
    <source>
        <dbReference type="SAM" id="Phobius"/>
    </source>
</evidence>
<keyword evidence="7" id="KW-0472">Membrane</keyword>
<dbReference type="Gene3D" id="3.40.50.2000">
    <property type="entry name" value="Glycogen Phosphorylase B"/>
    <property type="match status" value="1"/>
</dbReference>
<comment type="catalytic activity">
    <reaction evidence="5">
        <text>glucuronate acceptor + UDP-alpha-D-glucuronate = acceptor beta-D-glucuronoside + UDP + H(+)</text>
        <dbReference type="Rhea" id="RHEA:21032"/>
        <dbReference type="ChEBI" id="CHEBI:15378"/>
        <dbReference type="ChEBI" id="CHEBI:58052"/>
        <dbReference type="ChEBI" id="CHEBI:58223"/>
        <dbReference type="ChEBI" id="CHEBI:132367"/>
        <dbReference type="ChEBI" id="CHEBI:132368"/>
        <dbReference type="EC" id="2.4.1.17"/>
    </reaction>
</comment>
<evidence type="ECO:0000256" key="8">
    <source>
        <dbReference type="SAM" id="SignalP"/>
    </source>
</evidence>
<dbReference type="PANTHER" id="PTHR48043">
    <property type="entry name" value="EG:EG0003.4 PROTEIN-RELATED"/>
    <property type="match status" value="1"/>
</dbReference>
<evidence type="ECO:0000256" key="4">
    <source>
        <dbReference type="ARBA" id="ARBA00022679"/>
    </source>
</evidence>
<feature type="signal peptide" evidence="8">
    <location>
        <begin position="1"/>
        <end position="23"/>
    </location>
</feature>
<keyword evidence="4 6" id="KW-0808">Transferase</keyword>
<dbReference type="PANTHER" id="PTHR48043:SF145">
    <property type="entry name" value="FI06409P-RELATED"/>
    <property type="match status" value="1"/>
</dbReference>
<protein>
    <recommendedName>
        <fullName evidence="2">glucuronosyltransferase</fullName>
        <ecNumber evidence="2">2.4.1.17</ecNumber>
    </recommendedName>
</protein>
<dbReference type="WBParaSite" id="Pan_g14944.t1">
    <property type="protein sequence ID" value="Pan_g14944.t1"/>
    <property type="gene ID" value="Pan_g14944"/>
</dbReference>
<evidence type="ECO:0000256" key="3">
    <source>
        <dbReference type="ARBA" id="ARBA00022676"/>
    </source>
</evidence>
<dbReference type="CDD" id="cd03784">
    <property type="entry name" value="GT1_Gtf-like"/>
    <property type="match status" value="1"/>
</dbReference>
<comment type="similarity">
    <text evidence="1 6">Belongs to the UDP-glycosyltransferase family.</text>
</comment>
<keyword evidence="7" id="KW-1133">Transmembrane helix</keyword>
<evidence type="ECO:0000313" key="10">
    <source>
        <dbReference type="WBParaSite" id="Pan_g14944.t1"/>
    </source>
</evidence>
<evidence type="ECO:0000256" key="1">
    <source>
        <dbReference type="ARBA" id="ARBA00009995"/>
    </source>
</evidence>
<dbReference type="Proteomes" id="UP000492821">
    <property type="component" value="Unassembled WGS sequence"/>
</dbReference>
<keyword evidence="8" id="KW-0732">Signal</keyword>
<keyword evidence="7" id="KW-0812">Transmembrane</keyword>
<dbReference type="InterPro" id="IPR035595">
    <property type="entry name" value="UDP_glycos_trans_CS"/>
</dbReference>
<dbReference type="Pfam" id="PF00201">
    <property type="entry name" value="UDPGT"/>
    <property type="match status" value="1"/>
</dbReference>
<dbReference type="EC" id="2.4.1.17" evidence="2"/>
<reference evidence="9" key="1">
    <citation type="journal article" date="2013" name="Genetics">
        <title>The draft genome and transcriptome of Panagrellus redivivus are shaped by the harsh demands of a free-living lifestyle.</title>
        <authorList>
            <person name="Srinivasan J."/>
            <person name="Dillman A.R."/>
            <person name="Macchietto M.G."/>
            <person name="Heikkinen L."/>
            <person name="Lakso M."/>
            <person name="Fracchia K.M."/>
            <person name="Antoshechkin I."/>
            <person name="Mortazavi A."/>
            <person name="Wong G."/>
            <person name="Sternberg P.W."/>
        </authorList>
    </citation>
    <scope>NUCLEOTIDE SEQUENCE [LARGE SCALE GENOMIC DNA]</scope>
    <source>
        <strain evidence="9">MT8872</strain>
    </source>
</reference>
<organism evidence="9 10">
    <name type="scientific">Panagrellus redivivus</name>
    <name type="common">Microworm</name>
    <dbReference type="NCBI Taxonomy" id="6233"/>
    <lineage>
        <taxon>Eukaryota</taxon>
        <taxon>Metazoa</taxon>
        <taxon>Ecdysozoa</taxon>
        <taxon>Nematoda</taxon>
        <taxon>Chromadorea</taxon>
        <taxon>Rhabditida</taxon>
        <taxon>Tylenchina</taxon>
        <taxon>Panagrolaimomorpha</taxon>
        <taxon>Panagrolaimoidea</taxon>
        <taxon>Panagrolaimidae</taxon>
        <taxon>Panagrellus</taxon>
    </lineage>
</organism>
<name>A0A7E4V197_PANRE</name>
<dbReference type="FunFam" id="3.40.50.2000:FF:000021">
    <property type="entry name" value="UDP-glucuronosyltransferase"/>
    <property type="match status" value="1"/>
</dbReference>
<dbReference type="InterPro" id="IPR002213">
    <property type="entry name" value="UDP_glucos_trans"/>
</dbReference>
<feature type="chain" id="PRO_5028936143" description="glucuronosyltransferase" evidence="8">
    <location>
        <begin position="24"/>
        <end position="551"/>
    </location>
</feature>
<proteinExistence type="inferred from homology"/>
<keyword evidence="9" id="KW-1185">Reference proteome</keyword>
<dbReference type="SUPFAM" id="SSF53756">
    <property type="entry name" value="UDP-Glycosyltransferase/glycogen phosphorylase"/>
    <property type="match status" value="1"/>
</dbReference>
<dbReference type="InterPro" id="IPR050271">
    <property type="entry name" value="UDP-glycosyltransferase"/>
</dbReference>
<evidence type="ECO:0000313" key="9">
    <source>
        <dbReference type="Proteomes" id="UP000492821"/>
    </source>
</evidence>
<evidence type="ECO:0000256" key="2">
    <source>
        <dbReference type="ARBA" id="ARBA00012544"/>
    </source>
</evidence>
<evidence type="ECO:0000256" key="5">
    <source>
        <dbReference type="ARBA" id="ARBA00047475"/>
    </source>
</evidence>
<feature type="transmembrane region" description="Helical" evidence="7">
    <location>
        <begin position="500"/>
        <end position="519"/>
    </location>
</feature>
<dbReference type="PROSITE" id="PS00375">
    <property type="entry name" value="UDPGT"/>
    <property type="match status" value="1"/>
</dbReference>
<accession>A0A7E4V197</accession>
<reference evidence="10" key="2">
    <citation type="submission" date="2020-10" db="UniProtKB">
        <authorList>
            <consortium name="WormBaseParasite"/>
        </authorList>
    </citation>
    <scope>IDENTIFICATION</scope>
</reference>